<dbReference type="Pfam" id="PF25788">
    <property type="entry name" value="Ig_Rha78A_N"/>
    <property type="match status" value="1"/>
</dbReference>
<dbReference type="STRING" id="537013.CLOSTMETH_03711"/>
<dbReference type="PANTHER" id="PTHR33307">
    <property type="entry name" value="ALPHA-RHAMNOSIDASE (EUROFUNG)"/>
    <property type="match status" value="1"/>
</dbReference>
<dbReference type="SUPFAM" id="SSF48208">
    <property type="entry name" value="Six-hairpin glycosidases"/>
    <property type="match status" value="1"/>
</dbReference>
<dbReference type="InterPro" id="IPR012341">
    <property type="entry name" value="6hp_glycosidase-like_sf"/>
</dbReference>
<evidence type="ECO:0000313" key="10">
    <source>
        <dbReference type="Proteomes" id="UP000003340"/>
    </source>
</evidence>
<dbReference type="InterPro" id="IPR035396">
    <property type="entry name" value="Bac_rhamnosid6H"/>
</dbReference>
<evidence type="ECO:0000259" key="8">
    <source>
        <dbReference type="Pfam" id="PF17390"/>
    </source>
</evidence>
<feature type="domain" description="Alpha-L-rhamnosidase C-terminal" evidence="8">
    <location>
        <begin position="1061"/>
        <end position="1133"/>
    </location>
</feature>
<gene>
    <name evidence="9" type="ORF">CLOSTMETH_03711</name>
</gene>
<dbReference type="InterPro" id="IPR035398">
    <property type="entry name" value="Bac_rhamnosid_C"/>
</dbReference>
<dbReference type="InterPro" id="IPR008902">
    <property type="entry name" value="Rhamnosid_concanavalin"/>
</dbReference>
<feature type="domain" description="Alpha-L-rhamnosidase concanavalin-like" evidence="5">
    <location>
        <begin position="587"/>
        <end position="699"/>
    </location>
</feature>
<dbReference type="Pfam" id="PF17390">
    <property type="entry name" value="Bac_rhamnosid_C"/>
    <property type="match status" value="1"/>
</dbReference>
<dbReference type="InterPro" id="IPR013737">
    <property type="entry name" value="Bac_rhamnosid_N"/>
</dbReference>
<dbReference type="eggNOG" id="COG1196">
    <property type="taxonomic scope" value="Bacteria"/>
</dbReference>
<name>C0EIL6_9FIRM</name>
<dbReference type="Pfam" id="PF17389">
    <property type="entry name" value="Bac_rhamnosid6H"/>
    <property type="match status" value="1"/>
</dbReference>
<dbReference type="Pfam" id="PF08531">
    <property type="entry name" value="Bac_rhamnosid_N"/>
    <property type="match status" value="1"/>
</dbReference>
<dbReference type="PANTHER" id="PTHR33307:SF6">
    <property type="entry name" value="ALPHA-RHAMNOSIDASE (EUROFUNG)-RELATED"/>
    <property type="match status" value="1"/>
</dbReference>
<dbReference type="InterPro" id="IPR008928">
    <property type="entry name" value="6-hairpin_glycosidase_sf"/>
</dbReference>
<evidence type="ECO:0000256" key="2">
    <source>
        <dbReference type="ARBA" id="ARBA00012652"/>
    </source>
</evidence>
<evidence type="ECO:0000256" key="1">
    <source>
        <dbReference type="ARBA" id="ARBA00001445"/>
    </source>
</evidence>
<dbReference type="Gene3D" id="1.50.10.10">
    <property type="match status" value="1"/>
</dbReference>
<reference evidence="9 10" key="1">
    <citation type="submission" date="2009-01" db="EMBL/GenBank/DDBJ databases">
        <authorList>
            <person name="Fulton L."/>
            <person name="Clifton S."/>
            <person name="Fulton B."/>
            <person name="Xu J."/>
            <person name="Minx P."/>
            <person name="Pepin K.H."/>
            <person name="Johnson M."/>
            <person name="Bhonagiri V."/>
            <person name="Nash W.E."/>
            <person name="Mardis E.R."/>
            <person name="Wilson R.K."/>
        </authorList>
    </citation>
    <scope>NUCLEOTIDE SEQUENCE [LARGE SCALE GENOMIC DNA]</scope>
    <source>
        <strain evidence="9 10">DSM 5476</strain>
    </source>
</reference>
<protein>
    <recommendedName>
        <fullName evidence="2">alpha-L-rhamnosidase</fullName>
        <ecNumber evidence="2">3.2.1.40</ecNumber>
    </recommendedName>
</protein>
<feature type="signal peptide" evidence="4">
    <location>
        <begin position="1"/>
        <end position="21"/>
    </location>
</feature>
<dbReference type="HOGENOM" id="CLU_002926_3_1_9"/>
<evidence type="ECO:0000256" key="3">
    <source>
        <dbReference type="ARBA" id="ARBA00022801"/>
    </source>
</evidence>
<evidence type="ECO:0000256" key="4">
    <source>
        <dbReference type="SAM" id="SignalP"/>
    </source>
</evidence>
<dbReference type="Pfam" id="PF07554">
    <property type="entry name" value="FIVAR"/>
    <property type="match status" value="3"/>
</dbReference>
<evidence type="ECO:0000259" key="5">
    <source>
        <dbReference type="Pfam" id="PF05592"/>
    </source>
</evidence>
<dbReference type="Gene3D" id="2.60.40.10">
    <property type="entry name" value="Immunoglobulins"/>
    <property type="match status" value="1"/>
</dbReference>
<dbReference type="GO" id="GO:0005975">
    <property type="term" value="P:carbohydrate metabolic process"/>
    <property type="evidence" value="ECO:0007669"/>
    <property type="project" value="InterPro"/>
</dbReference>
<dbReference type="Pfam" id="PF05592">
    <property type="entry name" value="Bac_rhamnosid"/>
    <property type="match status" value="1"/>
</dbReference>
<dbReference type="EMBL" id="ACEC01000128">
    <property type="protein sequence ID" value="EEG28662.1"/>
    <property type="molecule type" value="Genomic_DNA"/>
</dbReference>
<dbReference type="GO" id="GO:0030596">
    <property type="term" value="F:alpha-L-rhamnosidase activity"/>
    <property type="evidence" value="ECO:0007669"/>
    <property type="project" value="UniProtKB-EC"/>
</dbReference>
<evidence type="ECO:0000313" key="9">
    <source>
        <dbReference type="EMBL" id="EEG28662.1"/>
    </source>
</evidence>
<comment type="caution">
    <text evidence="9">The sequence shown here is derived from an EMBL/GenBank/DDBJ whole genome shotgun (WGS) entry which is preliminary data.</text>
</comment>
<dbReference type="InterPro" id="IPR016007">
    <property type="entry name" value="Alpha_rhamnosid"/>
</dbReference>
<proteinExistence type="predicted"/>
<keyword evidence="10" id="KW-1185">Reference proteome</keyword>
<dbReference type="Gene3D" id="2.60.120.260">
    <property type="entry name" value="Galactose-binding domain-like"/>
    <property type="match status" value="2"/>
</dbReference>
<evidence type="ECO:0000259" key="7">
    <source>
        <dbReference type="Pfam" id="PF17389"/>
    </source>
</evidence>
<sequence>MKRNRWIAALLAMSLAVSASAGSITALGANSAPQGSTVLVNPKVNSRVNPIGIDDTDPVFSWQLDSNIIGQSQASYQIKVYKEAPDGELVWDSGVQTSTASTQIEYGSTGEAQPLQACTRYYWTIDVIDATGETLTYQDASYFETGLMDSTMSAWDGAQWIGANDYYVNAQELPIYNIDYTLKLVPESTKVSFLFGADDQRLLDATKNNYLIEGENYIAYELDASSFPAKVNIWRAGYCPEDIEAGRTLVNTLEVPETVINADNLYAEHDFHLVNSGNAVALTIDGTAIGRAVTLNPLNKTVDVPTYPLLGDIGFEAEAGQVAMVTNLSVSNYRTPNGVLFGENTGATYSIFQGQRGLSVVDGTIYVNGGVSGIRSYSDPSYGSMPMLRTELQADREIEDARLYVTARGVYEMYINGERMSDDWFNPGNNQYQDSMPYSTYDVTDMLQTGENAIGVMLGSGWWSDQMSFTISNYNFFGDKPGLLAKLVIEYTDGSTEEIVTNTEDWKYYDDSPVVYAGFFDGEVYDATKEAAVENWATADYDDSTWETPGVITAYSPGFENPALVGKSDEPVRVVQTIDAKFHSEPKDGIYVYDMGTNMVGVPQITIPASVPAGTKLTIRYAESIYPDLPEDNPYNYGDLAGMILTENYRAAMSTDIYIKGSDQEETFVPSFTFHGYQYIEISGVDEAIPAENIKGLVLSSLSSQASHYESSNSLTNQLFDNIMRSTYGNHLSIPTDCNQRNERMGWTGDAQVFARTATFMSDLDQFYGNWLRILRDSQTHLSDGQYPNTSPAYINDGATGRSFSISWSAAGIVVPWQCYQQYNDTTIIEDHFDSMKQCIDNMGKNVADGYNYILKTGGLAEHLSLEATDSVYCSNIVYIYLVDLFSQMADAIGRTDVAAQYRELYNNTKAEWNEVFVNPETKEARTLSGAAINTQAAYDLAISHGVIADESRDAYAQHLVEACERGYQGEPYTITTGFIGTAPLLPALTETGNVDAAYKMFEQTNYASWLYPVTQGATSIWERWNSYTDDNGYAGNNGMNSFNHYALGAVGAWMVNYQIGIQTDTNAPGFQHFILQPTPGGAFTFVNGSYDSYYGTIVSNWTADGSGNLTSYTAEIPANTSATLYLPVSADAVKDFEGVDGVTFLGVTEHNGLQAAAFELTSGGFAFEVKDGTLTVSTADDYVSVAQADKTILNKVIAYAEAQKESEEFANVIPMVQESFTAALDEAKAVSESLFADQATVDKAWQDLMLEIHKLGFVKGDKTSLFTLITVGSGYNLDNYVETGKAEFIAALSAAQTVYDDPNALQSEVDGAMETLLNAMVNLRLKADKSLLAVAVAETTVADLSVYTPASVELYNQARANAEAVLGNEALTVDDQAVVNAATDNLRTAYSELTLLEAAVSAPVAGDTALTTGTGNAKTGESAPIAVAVALLALAGTAVVSRKRR</sequence>
<evidence type="ECO:0000259" key="6">
    <source>
        <dbReference type="Pfam" id="PF08531"/>
    </source>
</evidence>
<organism evidence="9 10">
    <name type="scientific">[Clostridium] methylpentosum DSM 5476</name>
    <dbReference type="NCBI Taxonomy" id="537013"/>
    <lineage>
        <taxon>Bacteria</taxon>
        <taxon>Bacillati</taxon>
        <taxon>Bacillota</taxon>
        <taxon>Clostridia</taxon>
        <taxon>Eubacteriales</taxon>
        <taxon>Oscillospiraceae</taxon>
        <taxon>Oscillospiraceae incertae sedis</taxon>
    </lineage>
</organism>
<feature type="domain" description="Bacterial alpha-L-rhamnosidase N-terminal" evidence="6">
    <location>
        <begin position="397"/>
        <end position="575"/>
    </location>
</feature>
<keyword evidence="4" id="KW-0732">Signal</keyword>
<dbReference type="EC" id="3.2.1.40" evidence="2"/>
<dbReference type="Gene3D" id="2.60.420.10">
    <property type="entry name" value="Maltose phosphorylase, domain 3"/>
    <property type="match status" value="1"/>
</dbReference>
<comment type="catalytic activity">
    <reaction evidence="1">
        <text>Hydrolysis of terminal non-reducing alpha-L-rhamnose residues in alpha-L-rhamnosides.</text>
        <dbReference type="EC" id="3.2.1.40"/>
    </reaction>
</comment>
<feature type="chain" id="PRO_5038979198" description="alpha-L-rhamnosidase" evidence="4">
    <location>
        <begin position="22"/>
        <end position="1446"/>
    </location>
</feature>
<accession>C0EIL6</accession>
<dbReference type="InterPro" id="IPR013783">
    <property type="entry name" value="Ig-like_fold"/>
</dbReference>
<reference evidence="9 10" key="2">
    <citation type="submission" date="2009-02" db="EMBL/GenBank/DDBJ databases">
        <title>Draft genome sequence of Clostridium methylpentosum (DSM 5476).</title>
        <authorList>
            <person name="Sudarsanam P."/>
            <person name="Ley R."/>
            <person name="Guruge J."/>
            <person name="Turnbaugh P.J."/>
            <person name="Mahowald M."/>
            <person name="Liep D."/>
            <person name="Gordon J."/>
        </authorList>
    </citation>
    <scope>NUCLEOTIDE SEQUENCE [LARGE SCALE GENOMIC DNA]</scope>
    <source>
        <strain evidence="9 10">DSM 5476</strain>
    </source>
</reference>
<dbReference type="eggNOG" id="COG3408">
    <property type="taxonomic scope" value="Bacteria"/>
</dbReference>
<dbReference type="Proteomes" id="UP000003340">
    <property type="component" value="Unassembled WGS sequence"/>
</dbReference>
<keyword evidence="3" id="KW-0378">Hydrolase</keyword>
<feature type="domain" description="Alpha-L-rhamnosidase six-hairpin glycosidase" evidence="7">
    <location>
        <begin position="705"/>
        <end position="1057"/>
    </location>
</feature>
<dbReference type="Gene3D" id="1.20.1270.90">
    <property type="entry name" value="AF1782-like"/>
    <property type="match status" value="3"/>
</dbReference>